<evidence type="ECO:0000256" key="3">
    <source>
        <dbReference type="ARBA" id="ARBA00008737"/>
    </source>
</evidence>
<keyword evidence="8 11" id="KW-0822">Tryptophan biosynthesis</keyword>
<dbReference type="EMBL" id="AP025226">
    <property type="protein sequence ID" value="BDB97768.1"/>
    <property type="molecule type" value="Genomic_DNA"/>
</dbReference>
<proteinExistence type="inferred from homology"/>
<dbReference type="EC" id="4.1.1.48" evidence="4 11"/>
<dbReference type="InterPro" id="IPR013785">
    <property type="entry name" value="Aldolase_TIM"/>
</dbReference>
<accession>A0AAQ4CPN7</accession>
<dbReference type="GeneID" id="68865524"/>
<keyword evidence="9 11" id="KW-0057">Aromatic amino acid biosynthesis</keyword>
<dbReference type="GO" id="GO:0004640">
    <property type="term" value="F:phosphoribosylanthranilate isomerase activity"/>
    <property type="evidence" value="ECO:0007669"/>
    <property type="project" value="TreeGrafter"/>
</dbReference>
<evidence type="ECO:0000256" key="2">
    <source>
        <dbReference type="ARBA" id="ARBA00004696"/>
    </source>
</evidence>
<evidence type="ECO:0000256" key="7">
    <source>
        <dbReference type="ARBA" id="ARBA00022793"/>
    </source>
</evidence>
<dbReference type="InterPro" id="IPR013798">
    <property type="entry name" value="Indole-3-glycerol_P_synth_dom"/>
</dbReference>
<dbReference type="InterPro" id="IPR011060">
    <property type="entry name" value="RibuloseP-bd_barrel"/>
</dbReference>
<comment type="pathway">
    <text evidence="2 11">Amino-acid biosynthesis; L-tryptophan biosynthesis; L-tryptophan from chorismate: step 4/5.</text>
</comment>
<dbReference type="PROSITE" id="PS00614">
    <property type="entry name" value="IGPS"/>
    <property type="match status" value="1"/>
</dbReference>
<dbReference type="KEGG" id="scas:SACC_07850"/>
<dbReference type="HAMAP" id="MF_00134_A">
    <property type="entry name" value="IGPS_A"/>
    <property type="match status" value="1"/>
</dbReference>
<evidence type="ECO:0000313" key="13">
    <source>
        <dbReference type="EMBL" id="BDB97768.1"/>
    </source>
</evidence>
<dbReference type="Proteomes" id="UP001319921">
    <property type="component" value="Chromosome"/>
</dbReference>
<reference evidence="13 14" key="1">
    <citation type="journal article" date="2022" name="Microbiol. Resour. Announc.">
        <title>Complete Genome Sequence of the Hyperthermophilic and Acidophilic Archaeon Saccharolobus caldissimus Strain HS-3T.</title>
        <authorList>
            <person name="Sakai H.D."/>
            <person name="Kurosawa N."/>
        </authorList>
    </citation>
    <scope>NUCLEOTIDE SEQUENCE [LARGE SCALE GENOMIC DNA]</scope>
    <source>
        <strain evidence="13 14">JCM32116</strain>
    </source>
</reference>
<keyword evidence="10 11" id="KW-0456">Lyase</keyword>
<gene>
    <name evidence="11" type="primary">trpC</name>
    <name evidence="13" type="ORF">SACC_07850</name>
</gene>
<name>A0AAQ4CPN7_9CREN</name>
<evidence type="ECO:0000313" key="14">
    <source>
        <dbReference type="Proteomes" id="UP001319921"/>
    </source>
</evidence>
<evidence type="ECO:0000256" key="6">
    <source>
        <dbReference type="ARBA" id="ARBA00022605"/>
    </source>
</evidence>
<evidence type="ECO:0000256" key="5">
    <source>
        <dbReference type="ARBA" id="ARBA00018080"/>
    </source>
</evidence>
<dbReference type="InterPro" id="IPR045186">
    <property type="entry name" value="Indole-3-glycerol_P_synth"/>
</dbReference>
<dbReference type="NCBIfam" id="NF001374">
    <property type="entry name" value="PRK00278.2-1"/>
    <property type="match status" value="1"/>
</dbReference>
<evidence type="ECO:0000259" key="12">
    <source>
        <dbReference type="Pfam" id="PF00218"/>
    </source>
</evidence>
<evidence type="ECO:0000256" key="1">
    <source>
        <dbReference type="ARBA" id="ARBA00001633"/>
    </source>
</evidence>
<dbReference type="GO" id="GO:0004425">
    <property type="term" value="F:indole-3-glycerol-phosphate synthase activity"/>
    <property type="evidence" value="ECO:0007669"/>
    <property type="project" value="UniProtKB-UniRule"/>
</dbReference>
<dbReference type="Pfam" id="PF00218">
    <property type="entry name" value="IGPS"/>
    <property type="match status" value="1"/>
</dbReference>
<keyword evidence="7 11" id="KW-0210">Decarboxylase</keyword>
<organism evidence="13 14">
    <name type="scientific">Saccharolobus caldissimus</name>
    <dbReference type="NCBI Taxonomy" id="1702097"/>
    <lineage>
        <taxon>Archaea</taxon>
        <taxon>Thermoproteota</taxon>
        <taxon>Thermoprotei</taxon>
        <taxon>Sulfolobales</taxon>
        <taxon>Sulfolobaceae</taxon>
        <taxon>Saccharolobus</taxon>
    </lineage>
</organism>
<dbReference type="PANTHER" id="PTHR22854:SF2">
    <property type="entry name" value="INDOLE-3-GLYCEROL-PHOSPHATE SYNTHASE"/>
    <property type="match status" value="1"/>
</dbReference>
<comment type="similarity">
    <text evidence="3 11">Belongs to the TrpC family.</text>
</comment>
<evidence type="ECO:0000256" key="8">
    <source>
        <dbReference type="ARBA" id="ARBA00022822"/>
    </source>
</evidence>
<dbReference type="GO" id="GO:0000162">
    <property type="term" value="P:L-tryptophan biosynthetic process"/>
    <property type="evidence" value="ECO:0007669"/>
    <property type="project" value="UniProtKB-UniRule"/>
</dbReference>
<dbReference type="Gene3D" id="3.20.20.70">
    <property type="entry name" value="Aldolase class I"/>
    <property type="match status" value="1"/>
</dbReference>
<dbReference type="RefSeq" id="WP_229571739.1">
    <property type="nucleotide sequence ID" value="NZ_AP025226.1"/>
</dbReference>
<dbReference type="InterPro" id="IPR001468">
    <property type="entry name" value="Indole-3-GlycerolPSynthase_CS"/>
</dbReference>
<keyword evidence="6 11" id="KW-0028">Amino-acid biosynthesis</keyword>
<evidence type="ECO:0000256" key="9">
    <source>
        <dbReference type="ARBA" id="ARBA00023141"/>
    </source>
</evidence>
<dbReference type="SUPFAM" id="SSF51366">
    <property type="entry name" value="Ribulose-phoshate binding barrel"/>
    <property type="match status" value="1"/>
</dbReference>
<dbReference type="AlphaFoldDB" id="A0AAQ4CPN7"/>
<evidence type="ECO:0000256" key="4">
    <source>
        <dbReference type="ARBA" id="ARBA00012362"/>
    </source>
</evidence>
<dbReference type="CDD" id="cd00331">
    <property type="entry name" value="IGPS"/>
    <property type="match status" value="1"/>
</dbReference>
<evidence type="ECO:0000256" key="10">
    <source>
        <dbReference type="ARBA" id="ARBA00023239"/>
    </source>
</evidence>
<feature type="domain" description="Indole-3-glycerol phosphate synthase" evidence="12">
    <location>
        <begin position="3"/>
        <end position="242"/>
    </location>
</feature>
<sequence length="247" mass="28344">MPRYLKGWLKDVVDLSLRRTPISISRQRPLFSLYNRIIEFNKSKINAIIAEYKRRSPSGLDIERDPIEYSKIMEKYAVGLSILTEEKYFGGSYDILRKISSNVSIPILMKDFIVKESQIDDAFNLGADTVLLIVKILTERELESLINYARSYKMEPLVEVNDEKDLEIALRVGAKMIGVNSRNLETLLIDKEKQRKILEMIPSNVIKVAESGISEKKEIEELSKLGVNAFLIGTTLMKNPEKIKEFI</sequence>
<protein>
    <recommendedName>
        <fullName evidence="5 11">Indole-3-glycerol phosphate synthase</fullName>
        <shortName evidence="11">IGPS</shortName>
        <ecNumber evidence="4 11">4.1.1.48</ecNumber>
    </recommendedName>
</protein>
<dbReference type="PANTHER" id="PTHR22854">
    <property type="entry name" value="TRYPTOPHAN BIOSYNTHESIS PROTEIN"/>
    <property type="match status" value="1"/>
</dbReference>
<evidence type="ECO:0000256" key="11">
    <source>
        <dbReference type="HAMAP-Rule" id="MF_00134"/>
    </source>
</evidence>
<keyword evidence="14" id="KW-1185">Reference proteome</keyword>
<comment type="catalytic activity">
    <reaction evidence="1 11">
        <text>1-(2-carboxyphenylamino)-1-deoxy-D-ribulose 5-phosphate + H(+) = (1S,2R)-1-C-(indol-3-yl)glycerol 3-phosphate + CO2 + H2O</text>
        <dbReference type="Rhea" id="RHEA:23476"/>
        <dbReference type="ChEBI" id="CHEBI:15377"/>
        <dbReference type="ChEBI" id="CHEBI:15378"/>
        <dbReference type="ChEBI" id="CHEBI:16526"/>
        <dbReference type="ChEBI" id="CHEBI:58613"/>
        <dbReference type="ChEBI" id="CHEBI:58866"/>
        <dbReference type="EC" id="4.1.1.48"/>
    </reaction>
</comment>